<dbReference type="Proteomes" id="UP000029567">
    <property type="component" value="Unassembled WGS sequence"/>
</dbReference>
<dbReference type="AlphaFoldDB" id="A0A0E3BB57"/>
<proteinExistence type="predicted"/>
<accession>A0A0E3BB57</accession>
<reference evidence="2 3" key="1">
    <citation type="submission" date="2013-09" db="EMBL/GenBank/DDBJ databases">
        <title>High correlation between genotypes and phenotypes of environmental bacteria Comamonas testosteroni strains.</title>
        <authorList>
            <person name="Liu L."/>
            <person name="Zhu W."/>
            <person name="Xia X."/>
            <person name="Xu B."/>
            <person name="Luo M."/>
            <person name="Wang G."/>
        </authorList>
    </citation>
    <scope>NUCLEOTIDE SEQUENCE [LARGE SCALE GENOMIC DNA]</scope>
    <source>
        <strain evidence="2 3">JL14</strain>
    </source>
</reference>
<protein>
    <submittedName>
        <fullName evidence="2">Uncharacterized protein</fullName>
    </submittedName>
</protein>
<evidence type="ECO:0000256" key="1">
    <source>
        <dbReference type="SAM" id="SignalP"/>
    </source>
</evidence>
<sequence>MIYSTAFRFRLATLLLMPIQPLSSFYKAASALISDPSTSNALRQRIEVDMVRDPIDALADAEALHELARIRAQEVFTAHKASLPE</sequence>
<evidence type="ECO:0000313" key="3">
    <source>
        <dbReference type="Proteomes" id="UP000029567"/>
    </source>
</evidence>
<feature type="signal peptide" evidence="1">
    <location>
        <begin position="1"/>
        <end position="28"/>
    </location>
</feature>
<feature type="chain" id="PRO_5002409213" evidence="1">
    <location>
        <begin position="29"/>
        <end position="85"/>
    </location>
</feature>
<evidence type="ECO:0000313" key="2">
    <source>
        <dbReference type="EMBL" id="KGG87394.1"/>
    </source>
</evidence>
<keyword evidence="1" id="KW-0732">Signal</keyword>
<name>A0A0E3BB57_9BURK</name>
<organism evidence="2 3">
    <name type="scientific">Comamonas thiooxydans</name>
    <dbReference type="NCBI Taxonomy" id="363952"/>
    <lineage>
        <taxon>Bacteria</taxon>
        <taxon>Pseudomonadati</taxon>
        <taxon>Pseudomonadota</taxon>
        <taxon>Betaproteobacteria</taxon>
        <taxon>Burkholderiales</taxon>
        <taxon>Comamonadaceae</taxon>
        <taxon>Comamonas</taxon>
    </lineage>
</organism>
<gene>
    <name evidence="2" type="ORF">P245_20230</name>
</gene>
<comment type="caution">
    <text evidence="2">The sequence shown here is derived from an EMBL/GenBank/DDBJ whole genome shotgun (WGS) entry which is preliminary data.</text>
</comment>
<dbReference type="EMBL" id="AWTN01000108">
    <property type="protein sequence ID" value="KGG87394.1"/>
    <property type="molecule type" value="Genomic_DNA"/>
</dbReference>